<organism evidence="11 12">
    <name type="scientific">Diversispora eburnea</name>
    <dbReference type="NCBI Taxonomy" id="1213867"/>
    <lineage>
        <taxon>Eukaryota</taxon>
        <taxon>Fungi</taxon>
        <taxon>Fungi incertae sedis</taxon>
        <taxon>Mucoromycota</taxon>
        <taxon>Glomeromycotina</taxon>
        <taxon>Glomeromycetes</taxon>
        <taxon>Diversisporales</taxon>
        <taxon>Diversisporaceae</taxon>
        <taxon>Diversispora</taxon>
    </lineage>
</organism>
<keyword evidence="12" id="KW-1185">Reference proteome</keyword>
<dbReference type="AlphaFoldDB" id="A0A9N9F946"/>
<feature type="transmembrane region" description="Helical" evidence="9">
    <location>
        <begin position="431"/>
        <end position="453"/>
    </location>
</feature>
<feature type="transmembrane region" description="Helical" evidence="9">
    <location>
        <begin position="373"/>
        <end position="393"/>
    </location>
</feature>
<protein>
    <submittedName>
        <fullName evidence="11">9816_t:CDS:1</fullName>
    </submittedName>
</protein>
<dbReference type="PANTHER" id="PTHR22950">
    <property type="entry name" value="AMINO ACID TRANSPORTER"/>
    <property type="match status" value="1"/>
</dbReference>
<evidence type="ECO:0000256" key="9">
    <source>
        <dbReference type="SAM" id="Phobius"/>
    </source>
</evidence>
<feature type="transmembrane region" description="Helical" evidence="9">
    <location>
        <begin position="465"/>
        <end position="488"/>
    </location>
</feature>
<evidence type="ECO:0000256" key="7">
    <source>
        <dbReference type="ARBA" id="ARBA00023136"/>
    </source>
</evidence>
<dbReference type="Pfam" id="PF01490">
    <property type="entry name" value="Aa_trans"/>
    <property type="match status" value="2"/>
</dbReference>
<name>A0A9N9F946_9GLOM</name>
<comment type="similarity">
    <text evidence="2">Belongs to the amino acid/polyamine transporter 2 family.</text>
</comment>
<keyword evidence="5" id="KW-0029">Amino-acid transport</keyword>
<feature type="transmembrane region" description="Helical" evidence="9">
    <location>
        <begin position="239"/>
        <end position="258"/>
    </location>
</feature>
<accession>A0A9N9F946</accession>
<dbReference type="OrthoDB" id="655540at2759"/>
<feature type="transmembrane region" description="Helical" evidence="9">
    <location>
        <begin position="204"/>
        <end position="227"/>
    </location>
</feature>
<dbReference type="PANTHER" id="PTHR22950:SF692">
    <property type="entry name" value="TRANSMEMBRANE AMINO ACID TRANSPORTER FAMILY PROTEIN"/>
    <property type="match status" value="1"/>
</dbReference>
<feature type="transmembrane region" description="Helical" evidence="9">
    <location>
        <begin position="165"/>
        <end position="183"/>
    </location>
</feature>
<keyword evidence="7 9" id="KW-0472">Membrane</keyword>
<feature type="transmembrane region" description="Helical" evidence="9">
    <location>
        <begin position="265"/>
        <end position="285"/>
    </location>
</feature>
<evidence type="ECO:0000313" key="11">
    <source>
        <dbReference type="EMBL" id="CAG8517947.1"/>
    </source>
</evidence>
<evidence type="ECO:0000256" key="4">
    <source>
        <dbReference type="ARBA" id="ARBA00022692"/>
    </source>
</evidence>
<feature type="transmembrane region" description="Helical" evidence="9">
    <location>
        <begin position="305"/>
        <end position="326"/>
    </location>
</feature>
<evidence type="ECO:0000256" key="8">
    <source>
        <dbReference type="SAM" id="MobiDB-lite"/>
    </source>
</evidence>
<dbReference type="Proteomes" id="UP000789706">
    <property type="component" value="Unassembled WGS sequence"/>
</dbReference>
<feature type="compositionally biased region" description="Basic and acidic residues" evidence="8">
    <location>
        <begin position="1"/>
        <end position="11"/>
    </location>
</feature>
<sequence>MDPKDYKDHRTSSNTSNNNETDDNNDNNDNNITCDENLNIGSKNIKNLHFNFPTSVKSWVSSYSRSQKYSGTNLGNRIEVYAPSRRLSEDSNINSIESDTGGTVTIETERTPLIHRTSVMEDASNYKSLMDLGKSTLNQTTFNAVNVLMGIGILALPFAFKHTGWIIGISIFLFCLISTNYTAKILKNCLDVDRTCHSYVDLAYLAYGNKGKYFIGTIFLMDLYNASDSLKTLFPQSDLIQLKFIVFFIITPITWLPIRYLSYTSIFGVIATAALTLVLLIDGFTKLNSPGSLIQPMDTYLWPQKWISVPLAFGIINAGFSGHAIFPSLYRDMAKPNDYRKMITQNLMVTSGYSLLLNSIVVWLTVINPISKYPLVLTPINLSVEVFFNISHVRILFGSQIIKTFFMFASRTFVSFLIVITAVLFPKFDRAVSLLGSLFSFLICLIFPLLCYLKIFGRTLSKNEIMLNLFILVISSMMGILGTIWTFVPREWLDD</sequence>
<evidence type="ECO:0000256" key="3">
    <source>
        <dbReference type="ARBA" id="ARBA00022448"/>
    </source>
</evidence>
<feature type="transmembrane region" description="Helical" evidence="9">
    <location>
        <begin position="140"/>
        <end position="159"/>
    </location>
</feature>
<dbReference type="EMBL" id="CAJVPK010000496">
    <property type="protein sequence ID" value="CAG8517947.1"/>
    <property type="molecule type" value="Genomic_DNA"/>
</dbReference>
<feature type="transmembrane region" description="Helical" evidence="9">
    <location>
        <begin position="405"/>
        <end position="425"/>
    </location>
</feature>
<evidence type="ECO:0000313" key="12">
    <source>
        <dbReference type="Proteomes" id="UP000789706"/>
    </source>
</evidence>
<feature type="region of interest" description="Disordered" evidence="8">
    <location>
        <begin position="1"/>
        <end position="30"/>
    </location>
</feature>
<gene>
    <name evidence="11" type="ORF">DEBURN_LOCUS5514</name>
</gene>
<evidence type="ECO:0000256" key="6">
    <source>
        <dbReference type="ARBA" id="ARBA00022989"/>
    </source>
</evidence>
<keyword evidence="3" id="KW-0813">Transport</keyword>
<reference evidence="11" key="1">
    <citation type="submission" date="2021-06" db="EMBL/GenBank/DDBJ databases">
        <authorList>
            <person name="Kallberg Y."/>
            <person name="Tangrot J."/>
            <person name="Rosling A."/>
        </authorList>
    </citation>
    <scope>NUCLEOTIDE SEQUENCE</scope>
    <source>
        <strain evidence="11">AZ414A</strain>
    </source>
</reference>
<proteinExistence type="inferred from homology"/>
<evidence type="ECO:0000259" key="10">
    <source>
        <dbReference type="Pfam" id="PF01490"/>
    </source>
</evidence>
<dbReference type="GO" id="GO:0015179">
    <property type="term" value="F:L-amino acid transmembrane transporter activity"/>
    <property type="evidence" value="ECO:0007669"/>
    <property type="project" value="TreeGrafter"/>
</dbReference>
<dbReference type="InterPro" id="IPR013057">
    <property type="entry name" value="AA_transpt_TM"/>
</dbReference>
<keyword evidence="6 9" id="KW-1133">Transmembrane helix</keyword>
<keyword evidence="4 9" id="KW-0812">Transmembrane</keyword>
<comment type="subcellular location">
    <subcellularLocation>
        <location evidence="1">Membrane</location>
        <topology evidence="1">Multi-pass membrane protein</topology>
    </subcellularLocation>
</comment>
<comment type="caution">
    <text evidence="11">The sequence shown here is derived from an EMBL/GenBank/DDBJ whole genome shotgun (WGS) entry which is preliminary data.</text>
</comment>
<evidence type="ECO:0000256" key="5">
    <source>
        <dbReference type="ARBA" id="ARBA00022970"/>
    </source>
</evidence>
<dbReference type="GO" id="GO:0005774">
    <property type="term" value="C:vacuolar membrane"/>
    <property type="evidence" value="ECO:0007669"/>
    <property type="project" value="TreeGrafter"/>
</dbReference>
<feature type="domain" description="Amino acid transporter transmembrane" evidence="10">
    <location>
        <begin position="355"/>
        <end position="485"/>
    </location>
</feature>
<feature type="domain" description="Amino acid transporter transmembrane" evidence="10">
    <location>
        <begin position="134"/>
        <end position="344"/>
    </location>
</feature>
<feature type="transmembrane region" description="Helical" evidence="9">
    <location>
        <begin position="347"/>
        <end position="367"/>
    </location>
</feature>
<evidence type="ECO:0000256" key="2">
    <source>
        <dbReference type="ARBA" id="ARBA00008066"/>
    </source>
</evidence>
<evidence type="ECO:0000256" key="1">
    <source>
        <dbReference type="ARBA" id="ARBA00004141"/>
    </source>
</evidence>